<organism evidence="1">
    <name type="scientific">Solanum chilense</name>
    <name type="common">Tomato</name>
    <name type="synonym">Lycopersicon chilense</name>
    <dbReference type="NCBI Taxonomy" id="4083"/>
    <lineage>
        <taxon>Eukaryota</taxon>
        <taxon>Viridiplantae</taxon>
        <taxon>Streptophyta</taxon>
        <taxon>Embryophyta</taxon>
        <taxon>Tracheophyta</taxon>
        <taxon>Spermatophyta</taxon>
        <taxon>Magnoliopsida</taxon>
        <taxon>eudicotyledons</taxon>
        <taxon>Gunneridae</taxon>
        <taxon>Pentapetalae</taxon>
        <taxon>asterids</taxon>
        <taxon>lamiids</taxon>
        <taxon>Solanales</taxon>
        <taxon>Solanaceae</taxon>
        <taxon>Solanoideae</taxon>
        <taxon>Solaneae</taxon>
        <taxon>Solanum</taxon>
        <taxon>Solanum subgen. Lycopersicon</taxon>
    </lineage>
</organism>
<comment type="caution">
    <text evidence="1">The sequence shown here is derived from an EMBL/GenBank/DDBJ whole genome shotgun (WGS) entry which is preliminary data.</text>
</comment>
<reference evidence="1" key="1">
    <citation type="submission" date="2019-05" db="EMBL/GenBank/DDBJ databases">
        <title>The de novo reference genome and transcriptome assemblies of the wild tomato species Solanum chilense.</title>
        <authorList>
            <person name="Stam R."/>
            <person name="Nosenko T."/>
            <person name="Hoerger A.C."/>
            <person name="Stephan W."/>
            <person name="Seidel M.A."/>
            <person name="Kuhn J.M.M."/>
            <person name="Haberer G."/>
            <person name="Tellier A."/>
        </authorList>
    </citation>
    <scope>NUCLEOTIDE SEQUENCE</scope>
    <source>
        <tissue evidence="1">Mature leaves</tissue>
    </source>
</reference>
<accession>A0A6N2AFU0</accession>
<protein>
    <submittedName>
        <fullName evidence="1">Uncharacterized protein</fullName>
    </submittedName>
</protein>
<proteinExistence type="predicted"/>
<dbReference type="EMBL" id="RXGB01049919">
    <property type="protein sequence ID" value="TMW80560.1"/>
    <property type="molecule type" value="Genomic_DNA"/>
</dbReference>
<sequence length="133" mass="15310">NHASWMVKKVMSAKLIVDQVQQVQNKGKEVLRHIYYHMKGEQQRPAWTCLMFNNAKTPKAYFTMCTMMNQKLAILDRLTHWGVVVDKEAVGEVTRMDRSTNYCSIGMGAVSAMVYSTWEREELISTNVQDSTD</sequence>
<name>A0A6N2AFU0_SOLCI</name>
<dbReference type="AlphaFoldDB" id="A0A6N2AFU0"/>
<evidence type="ECO:0000313" key="1">
    <source>
        <dbReference type="EMBL" id="TMW80560.1"/>
    </source>
</evidence>
<feature type="non-terminal residue" evidence="1">
    <location>
        <position position="1"/>
    </location>
</feature>
<gene>
    <name evidence="1" type="ORF">EJD97_018351</name>
</gene>